<dbReference type="InterPro" id="IPR022789">
    <property type="entry name" value="ParD"/>
</dbReference>
<evidence type="ECO:0000313" key="2">
    <source>
        <dbReference type="EMBL" id="AWB19768.1"/>
    </source>
</evidence>
<keyword evidence="3" id="KW-1185">Reference proteome</keyword>
<name>A0A2R4WE24_9HYPH</name>
<dbReference type="OrthoDB" id="9815501at2"/>
<dbReference type="AlphaFoldDB" id="A0A2R4WE24"/>
<organism evidence="2 3">
    <name type="scientific">Methylobacterium currus</name>
    <dbReference type="NCBI Taxonomy" id="2051553"/>
    <lineage>
        <taxon>Bacteria</taxon>
        <taxon>Pseudomonadati</taxon>
        <taxon>Pseudomonadota</taxon>
        <taxon>Alphaproteobacteria</taxon>
        <taxon>Hyphomicrobiales</taxon>
        <taxon>Methylobacteriaceae</taxon>
        <taxon>Methylobacterium</taxon>
    </lineage>
</organism>
<dbReference type="EMBL" id="CP028843">
    <property type="protein sequence ID" value="AWB19768.1"/>
    <property type="molecule type" value="Genomic_DNA"/>
</dbReference>
<sequence>MIRTVTIPLDDDLGPSIDGPAASGRPASVAEPGATRDTLRTPLIEGEASGRFEDLDTDSFLASMPRSAARRGPA</sequence>
<protein>
    <submittedName>
        <fullName evidence="2">Uncharacterized protein</fullName>
    </submittedName>
</protein>
<evidence type="ECO:0000313" key="3">
    <source>
        <dbReference type="Proteomes" id="UP000244755"/>
    </source>
</evidence>
<accession>A0A2R4WE24</accession>
<dbReference type="Pfam" id="PF03693">
    <property type="entry name" value="ParD_antitoxin"/>
    <property type="match status" value="1"/>
</dbReference>
<dbReference type="Proteomes" id="UP000244755">
    <property type="component" value="Chromosome 1"/>
</dbReference>
<reference evidence="2 3" key="1">
    <citation type="submission" date="2018-04" db="EMBL/GenBank/DDBJ databases">
        <title>Methylobacterium sp. PR1016A genome.</title>
        <authorList>
            <person name="Park W."/>
        </authorList>
    </citation>
    <scope>NUCLEOTIDE SEQUENCE [LARGE SCALE GENOMIC DNA]</scope>
    <source>
        <strain evidence="2 3">PR1016A</strain>
    </source>
</reference>
<evidence type="ECO:0000256" key="1">
    <source>
        <dbReference type="SAM" id="MobiDB-lite"/>
    </source>
</evidence>
<gene>
    <name evidence="2" type="ORF">DA075_01455</name>
</gene>
<dbReference type="RefSeq" id="WP_099951694.1">
    <property type="nucleotide sequence ID" value="NZ_CP028843.1"/>
</dbReference>
<feature type="region of interest" description="Disordered" evidence="1">
    <location>
        <begin position="1"/>
        <end position="74"/>
    </location>
</feature>
<proteinExistence type="predicted"/>
<dbReference type="KEGG" id="mee:DA075_01455"/>